<keyword evidence="2" id="KW-1185">Reference proteome</keyword>
<protein>
    <submittedName>
        <fullName evidence="1">Uncharacterized protein</fullName>
    </submittedName>
</protein>
<name>M1D2L7_SOLTU</name>
<proteinExistence type="predicted"/>
<reference evidence="1" key="2">
    <citation type="submission" date="2015-06" db="UniProtKB">
        <authorList>
            <consortium name="EnsemblPlants"/>
        </authorList>
    </citation>
    <scope>IDENTIFICATION</scope>
    <source>
        <strain evidence="1">DM1-3 516 R44</strain>
    </source>
</reference>
<evidence type="ECO:0000313" key="1">
    <source>
        <dbReference type="EnsemblPlants" id="PGSC0003DMT400079868"/>
    </source>
</evidence>
<dbReference type="PaxDb" id="4113-PGSC0003DMT400079868"/>
<organism evidence="1 2">
    <name type="scientific">Solanum tuberosum</name>
    <name type="common">Potato</name>
    <dbReference type="NCBI Taxonomy" id="4113"/>
    <lineage>
        <taxon>Eukaryota</taxon>
        <taxon>Viridiplantae</taxon>
        <taxon>Streptophyta</taxon>
        <taxon>Embryophyta</taxon>
        <taxon>Tracheophyta</taxon>
        <taxon>Spermatophyta</taxon>
        <taxon>Magnoliopsida</taxon>
        <taxon>eudicotyledons</taxon>
        <taxon>Gunneridae</taxon>
        <taxon>Pentapetalae</taxon>
        <taxon>asterids</taxon>
        <taxon>lamiids</taxon>
        <taxon>Solanales</taxon>
        <taxon>Solanaceae</taxon>
        <taxon>Solanoideae</taxon>
        <taxon>Solaneae</taxon>
        <taxon>Solanum</taxon>
    </lineage>
</organism>
<dbReference type="HOGENOM" id="CLU_2836230_0_0_1"/>
<dbReference type="AlphaFoldDB" id="M1D2L7"/>
<accession>M1D2L7</accession>
<dbReference type="InParanoid" id="M1D2L7"/>
<evidence type="ECO:0000313" key="2">
    <source>
        <dbReference type="Proteomes" id="UP000011115"/>
    </source>
</evidence>
<dbReference type="Gramene" id="PGSC0003DMT400079868">
    <property type="protein sequence ID" value="PGSC0003DMT400079868"/>
    <property type="gene ID" value="PGSC0003DMG400031107"/>
</dbReference>
<dbReference type="EnsemblPlants" id="PGSC0003DMT400079868">
    <property type="protein sequence ID" value="PGSC0003DMT400079868"/>
    <property type="gene ID" value="PGSC0003DMG400031107"/>
</dbReference>
<reference evidence="2" key="1">
    <citation type="journal article" date="2011" name="Nature">
        <title>Genome sequence and analysis of the tuber crop potato.</title>
        <authorList>
            <consortium name="The Potato Genome Sequencing Consortium"/>
        </authorList>
    </citation>
    <scope>NUCLEOTIDE SEQUENCE [LARGE SCALE GENOMIC DNA]</scope>
    <source>
        <strain evidence="2">cv. DM1-3 516 R44</strain>
    </source>
</reference>
<sequence>MRWGVHTGLEWESVHAKKRTKQEYKLEVEPTLNLYTTTKAHKNEIRQGMYVTSSLPNYAKMTKEGM</sequence>
<dbReference type="Proteomes" id="UP000011115">
    <property type="component" value="Unassembled WGS sequence"/>
</dbReference>